<dbReference type="InterPro" id="IPR031157">
    <property type="entry name" value="G_TR_CS"/>
</dbReference>
<dbReference type="InterPro" id="IPR038467">
    <property type="entry name" value="RF3_dom_3_sf"/>
</dbReference>
<dbReference type="InterPro" id="IPR035647">
    <property type="entry name" value="EFG_III/V"/>
</dbReference>
<evidence type="ECO:0000256" key="7">
    <source>
        <dbReference type="HAMAP-Rule" id="MF_00072"/>
    </source>
</evidence>
<evidence type="ECO:0000259" key="9">
    <source>
        <dbReference type="PROSITE" id="PS51722"/>
    </source>
</evidence>
<keyword evidence="6 7" id="KW-0342">GTP-binding</keyword>
<evidence type="ECO:0000256" key="2">
    <source>
        <dbReference type="ARBA" id="ARBA00009978"/>
    </source>
</evidence>
<evidence type="ECO:0000256" key="8">
    <source>
        <dbReference type="NCBIfam" id="TIGR00503"/>
    </source>
</evidence>
<dbReference type="PROSITE" id="PS51722">
    <property type="entry name" value="G_TR_2"/>
    <property type="match status" value="1"/>
</dbReference>
<dbReference type="InterPro" id="IPR041732">
    <property type="entry name" value="RF3_GTP-bd"/>
</dbReference>
<dbReference type="CDD" id="cd04169">
    <property type="entry name" value="RF3"/>
    <property type="match status" value="1"/>
</dbReference>
<evidence type="ECO:0000256" key="1">
    <source>
        <dbReference type="ARBA" id="ARBA00004496"/>
    </source>
</evidence>
<dbReference type="NCBIfam" id="TIGR00503">
    <property type="entry name" value="prfC"/>
    <property type="match status" value="1"/>
</dbReference>
<dbReference type="Pfam" id="PF16658">
    <property type="entry name" value="RF3_C"/>
    <property type="match status" value="1"/>
</dbReference>
<dbReference type="Gene3D" id="2.40.30.10">
    <property type="entry name" value="Translation factors"/>
    <property type="match status" value="1"/>
</dbReference>
<dbReference type="EMBL" id="CP019454">
    <property type="protein sequence ID" value="AUW94652.1"/>
    <property type="molecule type" value="Genomic_DNA"/>
</dbReference>
<feature type="binding site" evidence="7">
    <location>
        <begin position="18"/>
        <end position="25"/>
    </location>
    <ligand>
        <name>GTP</name>
        <dbReference type="ChEBI" id="CHEBI:37565"/>
    </ligand>
</feature>
<dbReference type="SUPFAM" id="SSF52540">
    <property type="entry name" value="P-loop containing nucleoside triphosphate hydrolases"/>
    <property type="match status" value="1"/>
</dbReference>
<evidence type="ECO:0000313" key="11">
    <source>
        <dbReference type="Proteomes" id="UP000325292"/>
    </source>
</evidence>
<dbReference type="NCBIfam" id="TIGR00231">
    <property type="entry name" value="small_GTP"/>
    <property type="match status" value="1"/>
</dbReference>
<evidence type="ECO:0000256" key="3">
    <source>
        <dbReference type="ARBA" id="ARBA00022490"/>
    </source>
</evidence>
<accession>A0ABM6RTQ8</accession>
<dbReference type="NCBIfam" id="NF001964">
    <property type="entry name" value="PRK00741.1"/>
    <property type="match status" value="1"/>
</dbReference>
<proteinExistence type="inferred from homology"/>
<dbReference type="InterPro" id="IPR005225">
    <property type="entry name" value="Small_GTP-bd"/>
</dbReference>
<feature type="binding site" evidence="7">
    <location>
        <begin position="86"/>
        <end position="90"/>
    </location>
    <ligand>
        <name>GTP</name>
        <dbReference type="ChEBI" id="CHEBI:37565"/>
    </ligand>
</feature>
<dbReference type="Pfam" id="PF00009">
    <property type="entry name" value="GTP_EFTU"/>
    <property type="match status" value="1"/>
</dbReference>
<dbReference type="PROSITE" id="PS00301">
    <property type="entry name" value="G_TR_1"/>
    <property type="match status" value="1"/>
</dbReference>
<protein>
    <recommendedName>
        <fullName evidence="7 8">Peptide chain release factor 3</fullName>
        <shortName evidence="7">RF-3</shortName>
    </recommendedName>
</protein>
<dbReference type="InterPro" id="IPR009000">
    <property type="entry name" value="Transl_B-barrel_sf"/>
</dbReference>
<dbReference type="HAMAP" id="MF_00072">
    <property type="entry name" value="Rel_fac_3"/>
    <property type="match status" value="1"/>
</dbReference>
<evidence type="ECO:0000256" key="5">
    <source>
        <dbReference type="ARBA" id="ARBA00022917"/>
    </source>
</evidence>
<comment type="subcellular location">
    <subcellularLocation>
        <location evidence="1 7">Cytoplasm</location>
    </subcellularLocation>
</comment>
<dbReference type="Pfam" id="PF22042">
    <property type="entry name" value="EF-G_D2"/>
    <property type="match status" value="1"/>
</dbReference>
<dbReference type="InterPro" id="IPR027417">
    <property type="entry name" value="P-loop_NTPase"/>
</dbReference>
<organism evidence="10 11">
    <name type="scientific">Sulfobacillus thermotolerans</name>
    <dbReference type="NCBI Taxonomy" id="338644"/>
    <lineage>
        <taxon>Bacteria</taxon>
        <taxon>Bacillati</taxon>
        <taxon>Bacillota</taxon>
        <taxon>Clostridia</taxon>
        <taxon>Eubacteriales</taxon>
        <taxon>Clostridiales Family XVII. Incertae Sedis</taxon>
        <taxon>Sulfobacillus</taxon>
    </lineage>
</organism>
<dbReference type="Proteomes" id="UP000325292">
    <property type="component" value="Chromosome"/>
</dbReference>
<comment type="function">
    <text evidence="7">Increases the formation of ribosomal termination complexes and stimulates activities of RF-1 and RF-2. It binds guanine nucleotides and has strong preference for UGA stop codons. It may interact directly with the ribosome. The stimulation of RF-1 and RF-2 is significantly reduced by GTP and GDP, but not by GMP.</text>
</comment>
<keyword evidence="5 7" id="KW-0648">Protein biosynthesis</keyword>
<keyword evidence="4 7" id="KW-0547">Nucleotide-binding</keyword>
<dbReference type="Gene3D" id="3.40.50.300">
    <property type="entry name" value="P-loop containing nucleotide triphosphate hydrolases"/>
    <property type="match status" value="1"/>
</dbReference>
<dbReference type="InterPro" id="IPR053905">
    <property type="entry name" value="EF-G-like_DII"/>
</dbReference>
<reference evidence="10 11" key="1">
    <citation type="journal article" date="2019" name="Sci. Rep.">
        <title>Sulfobacillus thermotolerans: new insights into resistance and metabolic capacities of acidophilic chemolithotrophs.</title>
        <authorList>
            <person name="Panyushkina A.E."/>
            <person name="Babenko V.V."/>
            <person name="Nikitina A.S."/>
            <person name="Selezneva O.V."/>
            <person name="Tsaplina I.A."/>
            <person name="Letarova M.A."/>
            <person name="Kostryukova E.S."/>
            <person name="Letarov A.V."/>
        </authorList>
    </citation>
    <scope>NUCLEOTIDE SEQUENCE [LARGE SCALE GENOMIC DNA]</scope>
    <source>
        <strain evidence="10 11">Kr1</strain>
    </source>
</reference>
<evidence type="ECO:0000256" key="4">
    <source>
        <dbReference type="ARBA" id="ARBA00022741"/>
    </source>
</evidence>
<dbReference type="InterPro" id="IPR000795">
    <property type="entry name" value="T_Tr_GTP-bd_dom"/>
</dbReference>
<dbReference type="InterPro" id="IPR032090">
    <property type="entry name" value="RF3_C"/>
</dbReference>
<dbReference type="InterPro" id="IPR004548">
    <property type="entry name" value="PrfC"/>
</dbReference>
<feature type="domain" description="Tr-type G" evidence="9">
    <location>
        <begin position="9"/>
        <end position="271"/>
    </location>
</feature>
<feature type="binding site" evidence="7">
    <location>
        <begin position="140"/>
        <end position="143"/>
    </location>
    <ligand>
        <name>GTP</name>
        <dbReference type="ChEBI" id="CHEBI:37565"/>
    </ligand>
</feature>
<dbReference type="PRINTS" id="PR00315">
    <property type="entry name" value="ELONGATNFCT"/>
</dbReference>
<evidence type="ECO:0000313" key="10">
    <source>
        <dbReference type="EMBL" id="AUW94652.1"/>
    </source>
</evidence>
<dbReference type="PANTHER" id="PTHR43556:SF2">
    <property type="entry name" value="PEPTIDE CHAIN RELEASE FACTOR RF3"/>
    <property type="match status" value="1"/>
</dbReference>
<sequence>MTSLEQKIKQGRTFAIISHPDAGKTTLTEKLLLFGGAIREAGAVKARRQQAHARSDWMAIEQQRGISVTSTVLQFFYNGYRVNLLDTPGHQDFSEDTYRTLLAADSAVMVIDAAKGVEPQTIKLFEVAAKRHIPVFTFINKLDREGKDPWDLLQEIERVLGIQTFPMNWPVGMGLDFRGIYDVRQGYFEYFDREHQAYERMDFNALGDKVPEDQRQELRDALELMAEAGETFAAERVNEGQLSPVFFGSAIANFGVQNFLDTFLELAPPPTPRMSQQGPVPPKSPHFSGFVFKIQANMNPQHRDRIAFVRIASGRFERGMAVTHVRTQRVIRLNQPQQFLAQDRFIVEEAYAGDVIGLHDAGLFHIGDTLTEGSAFEFTGFPRFSPEHFAEVELKYALKHKQYQRGLKELTEEGLIQVFHPTDNGPQVFLGVVGPLQFEVLEYRMKNEYGVDVNIRPLPYTMARWIDGPWPELGRFDRATILLDTENRPVLLVEDPYTLARLQEKVPSMHLYESSDHIPEAIHTP</sequence>
<comment type="similarity">
    <text evidence="2 7">Belongs to the TRAFAC class translation factor GTPase superfamily. Classic translation factor GTPase family. PrfC subfamily.</text>
</comment>
<keyword evidence="11" id="KW-1185">Reference proteome</keyword>
<dbReference type="CDD" id="cd03689">
    <property type="entry name" value="RF3_II"/>
    <property type="match status" value="1"/>
</dbReference>
<gene>
    <name evidence="7" type="primary">prfC</name>
    <name evidence="10" type="ORF">BXT84_12445</name>
</gene>
<dbReference type="PANTHER" id="PTHR43556">
    <property type="entry name" value="PEPTIDE CHAIN RELEASE FACTOR RF3"/>
    <property type="match status" value="1"/>
</dbReference>
<dbReference type="Gene3D" id="3.30.70.3280">
    <property type="entry name" value="Peptide chain release factor 3, domain III"/>
    <property type="match status" value="1"/>
</dbReference>
<keyword evidence="3 7" id="KW-0963">Cytoplasm</keyword>
<dbReference type="SUPFAM" id="SSF54980">
    <property type="entry name" value="EF-G C-terminal domain-like"/>
    <property type="match status" value="1"/>
</dbReference>
<name>A0ABM6RTQ8_9FIRM</name>
<dbReference type="SUPFAM" id="SSF50447">
    <property type="entry name" value="Translation proteins"/>
    <property type="match status" value="1"/>
</dbReference>
<evidence type="ECO:0000256" key="6">
    <source>
        <dbReference type="ARBA" id="ARBA00023134"/>
    </source>
</evidence>